<reference evidence="7" key="2">
    <citation type="submission" date="2015-06" db="UniProtKB">
        <authorList>
            <consortium name="EnsemblMetazoa"/>
        </authorList>
    </citation>
    <scope>IDENTIFICATION</scope>
</reference>
<dbReference type="HOGENOM" id="CLU_034893_2_0_1"/>
<dbReference type="OrthoDB" id="443682at2759"/>
<dbReference type="EnsemblMetazoa" id="tetur25g02020.1">
    <property type="protein sequence ID" value="tetur25g02020.1"/>
    <property type="gene ID" value="tetur25g02020"/>
</dbReference>
<dbReference type="InterPro" id="IPR007320">
    <property type="entry name" value="PDCD2_C"/>
</dbReference>
<protein>
    <recommendedName>
        <fullName evidence="6">MYND-type domain-containing protein</fullName>
    </recommendedName>
</protein>
<dbReference type="KEGG" id="tut:107368092"/>
<evidence type="ECO:0000256" key="4">
    <source>
        <dbReference type="PROSITE-ProRule" id="PRU00134"/>
    </source>
</evidence>
<feature type="region of interest" description="Disordered" evidence="5">
    <location>
        <begin position="199"/>
        <end position="234"/>
    </location>
</feature>
<dbReference type="GO" id="GO:0005634">
    <property type="term" value="C:nucleus"/>
    <property type="evidence" value="ECO:0007669"/>
    <property type="project" value="TreeGrafter"/>
</dbReference>
<evidence type="ECO:0000256" key="2">
    <source>
        <dbReference type="ARBA" id="ARBA00022771"/>
    </source>
</evidence>
<dbReference type="AlphaFoldDB" id="T1KXD6"/>
<gene>
    <name evidence="7" type="primary">107368092</name>
</gene>
<keyword evidence="3" id="KW-0862">Zinc</keyword>
<dbReference type="PANTHER" id="PTHR12298:SF4">
    <property type="entry name" value="PROGRAMMED CELL DEATH PROTEIN 2"/>
    <property type="match status" value="1"/>
</dbReference>
<dbReference type="GO" id="GO:0005737">
    <property type="term" value="C:cytoplasm"/>
    <property type="evidence" value="ECO:0007669"/>
    <property type="project" value="InterPro"/>
</dbReference>
<keyword evidence="8" id="KW-1185">Reference proteome</keyword>
<feature type="domain" description="MYND-type" evidence="6">
    <location>
        <begin position="135"/>
        <end position="173"/>
    </location>
</feature>
<evidence type="ECO:0000256" key="5">
    <source>
        <dbReference type="SAM" id="MobiDB-lite"/>
    </source>
</evidence>
<dbReference type="GO" id="GO:0008270">
    <property type="term" value="F:zinc ion binding"/>
    <property type="evidence" value="ECO:0007669"/>
    <property type="project" value="UniProtKB-KW"/>
</dbReference>
<dbReference type="Proteomes" id="UP000015104">
    <property type="component" value="Unassembled WGS sequence"/>
</dbReference>
<evidence type="ECO:0000256" key="1">
    <source>
        <dbReference type="ARBA" id="ARBA00022723"/>
    </source>
</evidence>
<accession>T1KXD6</accession>
<dbReference type="OMA" id="HQVIRYS"/>
<evidence type="ECO:0000313" key="8">
    <source>
        <dbReference type="Proteomes" id="UP000015104"/>
    </source>
</evidence>
<sequence>MASIQKIALGFLEDLNELSIKRFKCKFFPTKVGGKPLWLGLSDLPSPEQLTCFKCGVSLTFLLQIYVPGERSDETFHRTLFVFACNYDSCGEGFKVFRCQLRRANTFYSYSPPNYDDLNDYPDDPKPEKFGKHICNLCGVVASQQCGKCKSVFYCCRDHQIIDWKKFDHKKLCGKPIDTVDRLENSFLFPEYEVSIEMEENLAKPNTESDEEDDNEDDVEEDEENDENEKGKKENNRKNLSYWLEKYKPQLQDENLDEYVTGIEDDATFSHFTRKIKGYEDQILRYYYPSPDVTPEPLWICSANKSYTIPNCPNCGAERIFEFQIMPQLIYQLKASFDFGILAVYTCKQNCSAEKEGAYLEEYIWVQKFE</sequence>
<dbReference type="EMBL" id="CAEY01000677">
    <property type="status" value="NOT_ANNOTATED_CDS"/>
    <property type="molecule type" value="Genomic_DNA"/>
</dbReference>
<evidence type="ECO:0000256" key="3">
    <source>
        <dbReference type="ARBA" id="ARBA00022833"/>
    </source>
</evidence>
<reference evidence="8" key="1">
    <citation type="submission" date="2011-08" db="EMBL/GenBank/DDBJ databases">
        <authorList>
            <person name="Rombauts S."/>
        </authorList>
    </citation>
    <scope>NUCLEOTIDE SEQUENCE</scope>
    <source>
        <strain evidence="8">London</strain>
    </source>
</reference>
<keyword evidence="1" id="KW-0479">Metal-binding</keyword>
<feature type="compositionally biased region" description="Acidic residues" evidence="5">
    <location>
        <begin position="208"/>
        <end position="227"/>
    </location>
</feature>
<dbReference type="eggNOG" id="KOG2061">
    <property type="taxonomic scope" value="Eukaryota"/>
</dbReference>
<dbReference type="Pfam" id="PF04194">
    <property type="entry name" value="PDCD2_C"/>
    <property type="match status" value="1"/>
</dbReference>
<dbReference type="PANTHER" id="PTHR12298">
    <property type="entry name" value="PCDC2 PROGRAMMED CELL DEATH PROTEIN 2 -RELATED"/>
    <property type="match status" value="1"/>
</dbReference>
<proteinExistence type="predicted"/>
<dbReference type="PROSITE" id="PS50865">
    <property type="entry name" value="ZF_MYND_2"/>
    <property type="match status" value="1"/>
</dbReference>
<organism evidence="7 8">
    <name type="scientific">Tetranychus urticae</name>
    <name type="common">Two-spotted spider mite</name>
    <dbReference type="NCBI Taxonomy" id="32264"/>
    <lineage>
        <taxon>Eukaryota</taxon>
        <taxon>Metazoa</taxon>
        <taxon>Ecdysozoa</taxon>
        <taxon>Arthropoda</taxon>
        <taxon>Chelicerata</taxon>
        <taxon>Arachnida</taxon>
        <taxon>Acari</taxon>
        <taxon>Acariformes</taxon>
        <taxon>Trombidiformes</taxon>
        <taxon>Prostigmata</taxon>
        <taxon>Eleutherengona</taxon>
        <taxon>Raphignathae</taxon>
        <taxon>Tetranychoidea</taxon>
        <taxon>Tetranychidae</taxon>
        <taxon>Tetranychus</taxon>
    </lineage>
</organism>
<dbReference type="Pfam" id="PF01753">
    <property type="entry name" value="zf-MYND"/>
    <property type="match status" value="1"/>
</dbReference>
<name>T1KXD6_TETUR</name>
<dbReference type="STRING" id="32264.T1KXD6"/>
<dbReference type="SUPFAM" id="SSF144232">
    <property type="entry name" value="HIT/MYND zinc finger-like"/>
    <property type="match status" value="1"/>
</dbReference>
<dbReference type="Gene3D" id="6.10.140.2220">
    <property type="match status" value="1"/>
</dbReference>
<keyword evidence="2 4" id="KW-0863">Zinc-finger</keyword>
<evidence type="ECO:0000313" key="7">
    <source>
        <dbReference type="EnsemblMetazoa" id="tetur25g02020.1"/>
    </source>
</evidence>
<evidence type="ECO:0000259" key="6">
    <source>
        <dbReference type="PROSITE" id="PS50865"/>
    </source>
</evidence>
<dbReference type="InterPro" id="IPR002893">
    <property type="entry name" value="Znf_MYND"/>
</dbReference>